<gene>
    <name evidence="2" type="ORF">DPRO_0104</name>
</gene>
<feature type="region of interest" description="Disordered" evidence="1">
    <location>
        <begin position="200"/>
        <end position="222"/>
    </location>
</feature>
<organism evidence="2 3">
    <name type="scientific">Pseudodesulfovibrio profundus</name>
    <dbReference type="NCBI Taxonomy" id="57320"/>
    <lineage>
        <taxon>Bacteria</taxon>
        <taxon>Pseudomonadati</taxon>
        <taxon>Thermodesulfobacteriota</taxon>
        <taxon>Desulfovibrionia</taxon>
        <taxon>Desulfovibrionales</taxon>
        <taxon>Desulfovibrionaceae</taxon>
    </lineage>
</organism>
<dbReference type="KEGG" id="pprf:DPRO_0104"/>
<dbReference type="OrthoDB" id="9926497at2"/>
<evidence type="ECO:0000313" key="3">
    <source>
        <dbReference type="Proteomes" id="UP000219215"/>
    </source>
</evidence>
<evidence type="ECO:0000313" key="2">
    <source>
        <dbReference type="EMBL" id="SOB56982.1"/>
    </source>
</evidence>
<keyword evidence="3" id="KW-1185">Reference proteome</keyword>
<evidence type="ECO:0000256" key="1">
    <source>
        <dbReference type="SAM" id="MobiDB-lite"/>
    </source>
</evidence>
<dbReference type="AlphaFoldDB" id="A0A2C8F305"/>
<dbReference type="RefSeq" id="WP_097010306.1">
    <property type="nucleotide sequence ID" value="NZ_LT907975.1"/>
</dbReference>
<accession>A0A2C8F305</accession>
<proteinExistence type="predicted"/>
<feature type="compositionally biased region" description="Basic and acidic residues" evidence="1">
    <location>
        <begin position="200"/>
        <end position="219"/>
    </location>
</feature>
<reference evidence="3" key="1">
    <citation type="submission" date="2017-09" db="EMBL/GenBank/DDBJ databases">
        <authorList>
            <person name="Regsiter A."/>
            <person name="William W."/>
        </authorList>
    </citation>
    <scope>NUCLEOTIDE SEQUENCE [LARGE SCALE GENOMIC DNA]</scope>
    <source>
        <strain evidence="3">500-1</strain>
    </source>
</reference>
<sequence length="364" mass="42519">MREKNWTELANEICKEASLAAHKPNLESNSDNLYFGEDGKLWKGNDFNEGHHQLHVNVAYYVQAANRVLSEEEEIRYRIRQNQALEQNRFDENNSLTQYLGIAASYLSDIGKSWNDVERIYKEMHSTSQSYDSGHNRMILGDLADYANALKMAADTLKTYKTKMPSKNSATRNITYYDFCPFCWRIVFYEPCKIHNKEKRCSVHKDSQSKETKRDRNLRDFTPAGDQDTAYDKFKTAFWIELKRIRKETIIFRRTLASIPSEYENYVLYQTDSFDPTRIPIQSIDLSKLWSQFPNTAAYAKFHLANLNDMLSVLKTLDDPLDPTGLREKIHIAYSRAPILAIDFLMNVELWRNLDIQSKQKKNG</sequence>
<name>A0A2C8F305_9BACT</name>
<dbReference type="Proteomes" id="UP000219215">
    <property type="component" value="Chromosome DPRO"/>
</dbReference>
<protein>
    <submittedName>
        <fullName evidence="2">Uncharacterized protein</fullName>
    </submittedName>
</protein>
<dbReference type="EMBL" id="LT907975">
    <property type="protein sequence ID" value="SOB56982.1"/>
    <property type="molecule type" value="Genomic_DNA"/>
</dbReference>